<evidence type="ECO:0000313" key="4">
    <source>
        <dbReference type="Proteomes" id="UP001239445"/>
    </source>
</evidence>
<keyword evidence="4" id="KW-1185">Reference proteome</keyword>
<gene>
    <name evidence="3" type="ORF">QBC47DRAFT_381050</name>
</gene>
<comment type="caution">
    <text evidence="3">The sequence shown here is derived from an EMBL/GenBank/DDBJ whole genome shotgun (WGS) entry which is preliminary data.</text>
</comment>
<name>A0AAJ0FC11_9PEZI</name>
<protein>
    <submittedName>
        <fullName evidence="3">Uncharacterized protein</fullName>
    </submittedName>
</protein>
<feature type="compositionally biased region" description="Polar residues" evidence="1">
    <location>
        <begin position="67"/>
        <end position="79"/>
    </location>
</feature>
<proteinExistence type="predicted"/>
<dbReference type="AlphaFoldDB" id="A0AAJ0FC11"/>
<feature type="region of interest" description="Disordered" evidence="1">
    <location>
        <begin position="67"/>
        <end position="87"/>
    </location>
</feature>
<keyword evidence="2" id="KW-0732">Signal</keyword>
<feature type="signal peptide" evidence="2">
    <location>
        <begin position="1"/>
        <end position="26"/>
    </location>
</feature>
<evidence type="ECO:0000313" key="3">
    <source>
        <dbReference type="EMBL" id="KAK1755715.1"/>
    </source>
</evidence>
<dbReference type="EMBL" id="MU839833">
    <property type="protein sequence ID" value="KAK1755715.1"/>
    <property type="molecule type" value="Genomic_DNA"/>
</dbReference>
<reference evidence="3" key="1">
    <citation type="submission" date="2023-06" db="EMBL/GenBank/DDBJ databases">
        <title>Genome-scale phylogeny and comparative genomics of the fungal order Sordariales.</title>
        <authorList>
            <consortium name="Lawrence Berkeley National Laboratory"/>
            <person name="Hensen N."/>
            <person name="Bonometti L."/>
            <person name="Westerberg I."/>
            <person name="Brannstrom I.O."/>
            <person name="Guillou S."/>
            <person name="Cros-Aarteil S."/>
            <person name="Calhoun S."/>
            <person name="Haridas S."/>
            <person name="Kuo A."/>
            <person name="Mondo S."/>
            <person name="Pangilinan J."/>
            <person name="Riley R."/>
            <person name="Labutti K."/>
            <person name="Andreopoulos B."/>
            <person name="Lipzen A."/>
            <person name="Chen C."/>
            <person name="Yanf M."/>
            <person name="Daum C."/>
            <person name="Ng V."/>
            <person name="Clum A."/>
            <person name="Steindorff A."/>
            <person name="Ohm R."/>
            <person name="Martin F."/>
            <person name="Silar P."/>
            <person name="Natvig D."/>
            <person name="Lalanne C."/>
            <person name="Gautier V."/>
            <person name="Ament-Velasquez S.L."/>
            <person name="Kruys A."/>
            <person name="Hutchinson M.I."/>
            <person name="Powell A.J."/>
            <person name="Barry K."/>
            <person name="Miller A.N."/>
            <person name="Grigoriev I.V."/>
            <person name="Debuchy R."/>
            <person name="Gladieux P."/>
            <person name="Thoren M.H."/>
            <person name="Johannesson H."/>
        </authorList>
    </citation>
    <scope>NUCLEOTIDE SEQUENCE</scope>
    <source>
        <strain evidence="3">PSN4</strain>
    </source>
</reference>
<dbReference type="Proteomes" id="UP001239445">
    <property type="component" value="Unassembled WGS sequence"/>
</dbReference>
<sequence length="87" mass="10048">MNGRGWRVSWAKGRLCVFWLFRLSNGDPEEVLKHREEFFFSDLNTRRPGLGTLVTVLGTPMKLSRYQSQTSFNDASPASRNRKKTRG</sequence>
<feature type="chain" id="PRO_5042479266" evidence="2">
    <location>
        <begin position="27"/>
        <end position="87"/>
    </location>
</feature>
<evidence type="ECO:0000256" key="1">
    <source>
        <dbReference type="SAM" id="MobiDB-lite"/>
    </source>
</evidence>
<evidence type="ECO:0000256" key="2">
    <source>
        <dbReference type="SAM" id="SignalP"/>
    </source>
</evidence>
<organism evidence="3 4">
    <name type="scientific">Echria macrotheca</name>
    <dbReference type="NCBI Taxonomy" id="438768"/>
    <lineage>
        <taxon>Eukaryota</taxon>
        <taxon>Fungi</taxon>
        <taxon>Dikarya</taxon>
        <taxon>Ascomycota</taxon>
        <taxon>Pezizomycotina</taxon>
        <taxon>Sordariomycetes</taxon>
        <taxon>Sordariomycetidae</taxon>
        <taxon>Sordariales</taxon>
        <taxon>Schizotheciaceae</taxon>
        <taxon>Echria</taxon>
    </lineage>
</organism>
<accession>A0AAJ0FC11</accession>